<comment type="caution">
    <text evidence="1">The sequence shown here is derived from an EMBL/GenBank/DDBJ whole genome shotgun (WGS) entry which is preliminary data.</text>
</comment>
<dbReference type="EMBL" id="BTRK01000004">
    <property type="protein sequence ID" value="GMR45304.1"/>
    <property type="molecule type" value="Genomic_DNA"/>
</dbReference>
<dbReference type="Proteomes" id="UP001328107">
    <property type="component" value="Unassembled WGS sequence"/>
</dbReference>
<dbReference type="AlphaFoldDB" id="A0AAN5CJ41"/>
<gene>
    <name evidence="1" type="ORF">PMAYCL1PPCAC_15499</name>
</gene>
<sequence>MRTSDKYRVFLSGQIPNLPHPFPSRTFRIPASTSRAAVLVEEYPLLARPDATSRRTTRIFCRRCSLELMNALSIPSPRCTSVLLREETIPPAAEIRESTLP</sequence>
<organism evidence="1 2">
    <name type="scientific">Pristionchus mayeri</name>
    <dbReference type="NCBI Taxonomy" id="1317129"/>
    <lineage>
        <taxon>Eukaryota</taxon>
        <taxon>Metazoa</taxon>
        <taxon>Ecdysozoa</taxon>
        <taxon>Nematoda</taxon>
        <taxon>Chromadorea</taxon>
        <taxon>Rhabditida</taxon>
        <taxon>Rhabditina</taxon>
        <taxon>Diplogasteromorpha</taxon>
        <taxon>Diplogasteroidea</taxon>
        <taxon>Neodiplogasteridae</taxon>
        <taxon>Pristionchus</taxon>
    </lineage>
</organism>
<protein>
    <submittedName>
        <fullName evidence="1">Uncharacterized protein</fullName>
    </submittedName>
</protein>
<keyword evidence="2" id="KW-1185">Reference proteome</keyword>
<proteinExistence type="predicted"/>
<evidence type="ECO:0000313" key="1">
    <source>
        <dbReference type="EMBL" id="GMR45304.1"/>
    </source>
</evidence>
<evidence type="ECO:0000313" key="2">
    <source>
        <dbReference type="Proteomes" id="UP001328107"/>
    </source>
</evidence>
<reference evidence="2" key="1">
    <citation type="submission" date="2022-10" db="EMBL/GenBank/DDBJ databases">
        <title>Genome assembly of Pristionchus species.</title>
        <authorList>
            <person name="Yoshida K."/>
            <person name="Sommer R.J."/>
        </authorList>
    </citation>
    <scope>NUCLEOTIDE SEQUENCE [LARGE SCALE GENOMIC DNA]</scope>
    <source>
        <strain evidence="2">RS5460</strain>
    </source>
</reference>
<name>A0AAN5CJ41_9BILA</name>
<accession>A0AAN5CJ41</accession>